<dbReference type="PROSITE" id="PS51387">
    <property type="entry name" value="FAD_PCMH"/>
    <property type="match status" value="1"/>
</dbReference>
<comment type="similarity">
    <text evidence="2">Belongs to the oxygen-dependent FAD-linked oxidoreductase family.</text>
</comment>
<dbReference type="InParanoid" id="A0A1J7I7W7"/>
<dbReference type="PROSITE" id="PS00862">
    <property type="entry name" value="OX2_COVAL_FAD"/>
    <property type="match status" value="1"/>
</dbReference>
<dbReference type="PANTHER" id="PTHR43762:SF1">
    <property type="entry name" value="D-ARABINONO-1,4-LACTONE OXIDASE"/>
    <property type="match status" value="1"/>
</dbReference>
<dbReference type="InterPro" id="IPR036318">
    <property type="entry name" value="FAD-bd_PCMH-like_sf"/>
</dbReference>
<dbReference type="InterPro" id="IPR010031">
    <property type="entry name" value="FAD_lactone_oxidase-like"/>
</dbReference>
<dbReference type="Gene3D" id="3.30.43.10">
    <property type="entry name" value="Uridine Diphospho-n-acetylenolpyruvylglucosamine Reductase, domain 2"/>
    <property type="match status" value="1"/>
</dbReference>
<name>A0A1J7I7W7_9PEZI</name>
<accession>A0A1J7I7W7</accession>
<dbReference type="Gene3D" id="3.30.465.10">
    <property type="match status" value="1"/>
</dbReference>
<comment type="pathway">
    <text evidence="1">Cofactor biosynthesis; D-erythroascorbate biosynthesis; dehydro-D-arabinono-1,4-lactone from D-arabinose: step 2/2.</text>
</comment>
<dbReference type="Pfam" id="PF01565">
    <property type="entry name" value="FAD_binding_4"/>
    <property type="match status" value="1"/>
</dbReference>
<dbReference type="GO" id="GO:0003885">
    <property type="term" value="F:D-arabinono-1,4-lactone oxidase activity"/>
    <property type="evidence" value="ECO:0007669"/>
    <property type="project" value="UniProtKB-EC"/>
</dbReference>
<dbReference type="EMBL" id="KV875105">
    <property type="protein sequence ID" value="OIW23735.1"/>
    <property type="molecule type" value="Genomic_DNA"/>
</dbReference>
<evidence type="ECO:0000259" key="6">
    <source>
        <dbReference type="PROSITE" id="PS51387"/>
    </source>
</evidence>
<dbReference type="EC" id="1.1.3.37" evidence="3"/>
<dbReference type="GO" id="GO:0071949">
    <property type="term" value="F:FAD binding"/>
    <property type="evidence" value="ECO:0007669"/>
    <property type="project" value="InterPro"/>
</dbReference>
<dbReference type="InterPro" id="IPR007173">
    <property type="entry name" value="ALO_C"/>
</dbReference>
<evidence type="ECO:0000256" key="5">
    <source>
        <dbReference type="ARBA" id="ARBA00033418"/>
    </source>
</evidence>
<dbReference type="PIRSF" id="PIRSF000136">
    <property type="entry name" value="LGO_GLO"/>
    <property type="match status" value="1"/>
</dbReference>
<evidence type="ECO:0000256" key="4">
    <source>
        <dbReference type="ARBA" id="ARBA00023002"/>
    </source>
</evidence>
<reference evidence="7 8" key="1">
    <citation type="submission" date="2016-10" db="EMBL/GenBank/DDBJ databases">
        <title>Draft genome sequence of Coniochaeta ligniaria NRRL30616, a lignocellulolytic fungus for bioabatement of inhibitors in plant biomass hydrolysates.</title>
        <authorList>
            <consortium name="DOE Joint Genome Institute"/>
            <person name="Jimenez D.J."/>
            <person name="Hector R.E."/>
            <person name="Riley R."/>
            <person name="Sun H."/>
            <person name="Grigoriev I.V."/>
            <person name="Van Elsas J.D."/>
            <person name="Nichols N.N."/>
        </authorList>
    </citation>
    <scope>NUCLEOTIDE SEQUENCE [LARGE SCALE GENOMIC DNA]</scope>
    <source>
        <strain evidence="7 8">NRRL 30616</strain>
    </source>
</reference>
<dbReference type="UniPathway" id="UPA00771">
    <property type="reaction ID" value="UER00766"/>
</dbReference>
<dbReference type="InterPro" id="IPR006093">
    <property type="entry name" value="Oxy_OxRdtase_FAD_BS"/>
</dbReference>
<dbReference type="InterPro" id="IPR006094">
    <property type="entry name" value="Oxid_FAD_bind_N"/>
</dbReference>
<dbReference type="PANTHER" id="PTHR43762">
    <property type="entry name" value="L-GULONOLACTONE OXIDASE"/>
    <property type="match status" value="1"/>
</dbReference>
<feature type="domain" description="FAD-binding PCMH-type" evidence="6">
    <location>
        <begin position="84"/>
        <end position="291"/>
    </location>
</feature>
<evidence type="ECO:0000256" key="1">
    <source>
        <dbReference type="ARBA" id="ARBA00005083"/>
    </source>
</evidence>
<dbReference type="STRING" id="1408157.A0A1J7I7W7"/>
<protein>
    <recommendedName>
        <fullName evidence="3">D-arabinono-1,4-lactone oxidase</fullName>
        <ecNumber evidence="3">1.1.3.37</ecNumber>
    </recommendedName>
    <alternativeName>
        <fullName evidence="5">L-galactono-gamma-lactone oxidase</fullName>
    </alternativeName>
</protein>
<dbReference type="Pfam" id="PF04030">
    <property type="entry name" value="ALO"/>
    <property type="match status" value="1"/>
</dbReference>
<gene>
    <name evidence="7" type="ORF">CONLIGDRAFT_692521</name>
</gene>
<dbReference type="AlphaFoldDB" id="A0A1J7I7W7"/>
<evidence type="ECO:0000256" key="2">
    <source>
        <dbReference type="ARBA" id="ARBA00005466"/>
    </source>
</evidence>
<sequence>MDQNRVDPAYAEELFLWILEKPDDDDKLREEKLRDLAIAFDTDPRAVLNAVDAVANKASLYPPTFDFIVPKDAVPTWRNCIDEQPCVPLEYSYPASLSDLVGIVADAVKKKAPVRAVGSGHSFSDITNSQDAILVDPSKSLKQVFPVDPSILYAGTDPANAIRAQCGITVAAFNRVLDARSLGLINMGAYDGQTISGALSTGTHGSGKNYGPMSDFLLSIVLVTENGKVYQIEPSPDSAPITDPAKFAGHLPEAPDIAVELKQDNAWFNAAKVAMGCLGLIYSYTIRVQPAFSISEVRTMTTWEDVKPLLSSWPPPILDNTDHFELLINPYDEGEHHKCVKVERMRKALTKPSGARLTKLWQWLEEQSVSHSQALVALLNTAHSLWFTRSTIDTALGFLPDMEPPYIDISHNVLTLGVENTVKAWALELHFNAADDCVGTIDKVLEAFKSIGNDKQWFIAGPLGIRFVKSSDAFIAPQAGRFTCTVECDMLYGINNAKALLGEVKKRICDQSTLTGSDSIRIHWGLDWGYTTADDVRKWYPDFGKWQAVYRELNTTGMFDNVFTKRLRVRE</sequence>
<evidence type="ECO:0000256" key="3">
    <source>
        <dbReference type="ARBA" id="ARBA00013136"/>
    </source>
</evidence>
<proteinExistence type="inferred from homology"/>
<dbReference type="Proteomes" id="UP000182658">
    <property type="component" value="Unassembled WGS sequence"/>
</dbReference>
<evidence type="ECO:0000313" key="7">
    <source>
        <dbReference type="EMBL" id="OIW23735.1"/>
    </source>
</evidence>
<keyword evidence="8" id="KW-1185">Reference proteome</keyword>
<keyword evidence="4" id="KW-0560">Oxidoreductase</keyword>
<dbReference type="InterPro" id="IPR016167">
    <property type="entry name" value="FAD-bd_PCMH_sub1"/>
</dbReference>
<dbReference type="SUPFAM" id="SSF56176">
    <property type="entry name" value="FAD-binding/transporter-associated domain-like"/>
    <property type="match status" value="1"/>
</dbReference>
<dbReference type="OrthoDB" id="610608at2759"/>
<evidence type="ECO:0000313" key="8">
    <source>
        <dbReference type="Proteomes" id="UP000182658"/>
    </source>
</evidence>
<dbReference type="GO" id="GO:0016020">
    <property type="term" value="C:membrane"/>
    <property type="evidence" value="ECO:0007669"/>
    <property type="project" value="InterPro"/>
</dbReference>
<organism evidence="7 8">
    <name type="scientific">Coniochaeta ligniaria NRRL 30616</name>
    <dbReference type="NCBI Taxonomy" id="1408157"/>
    <lineage>
        <taxon>Eukaryota</taxon>
        <taxon>Fungi</taxon>
        <taxon>Dikarya</taxon>
        <taxon>Ascomycota</taxon>
        <taxon>Pezizomycotina</taxon>
        <taxon>Sordariomycetes</taxon>
        <taxon>Sordariomycetidae</taxon>
        <taxon>Coniochaetales</taxon>
        <taxon>Coniochaetaceae</taxon>
        <taxon>Coniochaeta</taxon>
    </lineage>
</organism>
<dbReference type="InterPro" id="IPR016169">
    <property type="entry name" value="FAD-bd_PCMH_sub2"/>
</dbReference>
<dbReference type="InterPro" id="IPR016166">
    <property type="entry name" value="FAD-bd_PCMH"/>
</dbReference>